<keyword evidence="7" id="KW-1185">Reference proteome</keyword>
<evidence type="ECO:0000256" key="1">
    <source>
        <dbReference type="ARBA" id="ARBA00004514"/>
    </source>
</evidence>
<protein>
    <recommendedName>
        <fullName evidence="5">Flagellar protein FliT</fullName>
    </recommendedName>
</protein>
<dbReference type="Pfam" id="PF05400">
    <property type="entry name" value="FliT"/>
    <property type="match status" value="1"/>
</dbReference>
<dbReference type="RefSeq" id="WP_124926091.1">
    <property type="nucleotide sequence ID" value="NZ_BMOH01000004.1"/>
</dbReference>
<proteinExistence type="predicted"/>
<reference evidence="6 7" key="1">
    <citation type="submission" date="2018-11" db="EMBL/GenBank/DDBJ databases">
        <title>The draft genome sequence of Amphritea balenae JAMM 1525T.</title>
        <authorList>
            <person name="Fang Z."/>
            <person name="Zhang Y."/>
            <person name="Han X."/>
        </authorList>
    </citation>
    <scope>NUCLEOTIDE SEQUENCE [LARGE SCALE GENOMIC DNA]</scope>
    <source>
        <strain evidence="6 7">JAMM 1525</strain>
    </source>
</reference>
<evidence type="ECO:0000256" key="4">
    <source>
        <dbReference type="ARBA" id="ARBA00023186"/>
    </source>
</evidence>
<name>A0A3P1SQ52_9GAMM</name>
<keyword evidence="4" id="KW-0143">Chaperone</keyword>
<dbReference type="InterPro" id="IPR008622">
    <property type="entry name" value="FliT"/>
</dbReference>
<sequence length="103" mass="11970">MLKQLSEVLTLTQAMLTAVKAQQWETAEQIQQDREQLLTQCGNMEAPSDKEESLKIHEVILRTKELEATMQPILELNKRDLFDQHKTRNKRQKMVSAYKNNSG</sequence>
<evidence type="ECO:0000313" key="7">
    <source>
        <dbReference type="Proteomes" id="UP000267535"/>
    </source>
</evidence>
<evidence type="ECO:0000256" key="2">
    <source>
        <dbReference type="ARBA" id="ARBA00022490"/>
    </source>
</evidence>
<dbReference type="EMBL" id="RQXV01000005">
    <property type="protein sequence ID" value="RRC99253.1"/>
    <property type="molecule type" value="Genomic_DNA"/>
</dbReference>
<evidence type="ECO:0000313" key="6">
    <source>
        <dbReference type="EMBL" id="RRC99253.1"/>
    </source>
</evidence>
<keyword evidence="2" id="KW-0963">Cytoplasm</keyword>
<dbReference type="Proteomes" id="UP000267535">
    <property type="component" value="Unassembled WGS sequence"/>
</dbReference>
<comment type="subcellular location">
    <subcellularLocation>
        <location evidence="1">Cytoplasm</location>
        <location evidence="1">Cytosol</location>
    </subcellularLocation>
</comment>
<keyword evidence="3" id="KW-1005">Bacterial flagellum biogenesis</keyword>
<accession>A0A3P1SQ52</accession>
<comment type="caution">
    <text evidence="6">The sequence shown here is derived from an EMBL/GenBank/DDBJ whole genome shotgun (WGS) entry which is preliminary data.</text>
</comment>
<gene>
    <name evidence="6" type="ORF">EHS89_10410</name>
</gene>
<dbReference type="Gene3D" id="1.20.58.380">
    <property type="entry name" value="Flagellar protein flit"/>
    <property type="match status" value="1"/>
</dbReference>
<organism evidence="6 7">
    <name type="scientific">Amphritea balenae</name>
    <dbReference type="NCBI Taxonomy" id="452629"/>
    <lineage>
        <taxon>Bacteria</taxon>
        <taxon>Pseudomonadati</taxon>
        <taxon>Pseudomonadota</taxon>
        <taxon>Gammaproteobacteria</taxon>
        <taxon>Oceanospirillales</taxon>
        <taxon>Oceanospirillaceae</taxon>
        <taxon>Amphritea</taxon>
    </lineage>
</organism>
<evidence type="ECO:0000256" key="3">
    <source>
        <dbReference type="ARBA" id="ARBA00022795"/>
    </source>
</evidence>
<dbReference type="AlphaFoldDB" id="A0A3P1SQ52"/>
<evidence type="ECO:0000256" key="5">
    <source>
        <dbReference type="ARBA" id="ARBA00093797"/>
    </source>
</evidence>